<protein>
    <submittedName>
        <fullName evidence="1">Uncharacterized protein</fullName>
    </submittedName>
</protein>
<accession>A0ACB9MFV7</accession>
<name>A0ACB9MFV7_9MYRT</name>
<evidence type="ECO:0000313" key="1">
    <source>
        <dbReference type="EMBL" id="KAI4321815.1"/>
    </source>
</evidence>
<dbReference type="Proteomes" id="UP001057402">
    <property type="component" value="Chromosome 10"/>
</dbReference>
<organism evidence="1 2">
    <name type="scientific">Melastoma candidum</name>
    <dbReference type="NCBI Taxonomy" id="119954"/>
    <lineage>
        <taxon>Eukaryota</taxon>
        <taxon>Viridiplantae</taxon>
        <taxon>Streptophyta</taxon>
        <taxon>Embryophyta</taxon>
        <taxon>Tracheophyta</taxon>
        <taxon>Spermatophyta</taxon>
        <taxon>Magnoliopsida</taxon>
        <taxon>eudicotyledons</taxon>
        <taxon>Gunneridae</taxon>
        <taxon>Pentapetalae</taxon>
        <taxon>rosids</taxon>
        <taxon>malvids</taxon>
        <taxon>Myrtales</taxon>
        <taxon>Melastomataceae</taxon>
        <taxon>Melastomatoideae</taxon>
        <taxon>Melastomateae</taxon>
        <taxon>Melastoma</taxon>
    </lineage>
</organism>
<reference evidence="2" key="1">
    <citation type="journal article" date="2023" name="Front. Plant Sci.">
        <title>Chromosomal-level genome assembly of Melastoma candidum provides insights into trichome evolution.</title>
        <authorList>
            <person name="Zhong Y."/>
            <person name="Wu W."/>
            <person name="Sun C."/>
            <person name="Zou P."/>
            <person name="Liu Y."/>
            <person name="Dai S."/>
            <person name="Zhou R."/>
        </authorList>
    </citation>
    <scope>NUCLEOTIDE SEQUENCE [LARGE SCALE GENOMIC DNA]</scope>
</reference>
<sequence length="397" mass="43738">MSGGCFSFFSRRPRASPPSLSPELDHDVSSSIQSTTCRIYNYKELCLATDDFSPRNVVGEGGFGSVFKGTLRDGTPVALKVLSSGSRQGVKEFLSEINAIADVEHQFLVKLYGCCVDGGHKILVYEYLHNNSLAQTLLGEGGNSGGLQFSWPVRRGICIGVAKGLAFLHEDIQPHIVHRDIKASNILLDQDLRPRISDFGLAKLFPPDRTHVSTRVAGTAGYLAPEYAIRGHLNRKVDVYSFGVLVMEIVSGLRNTNWKLPPGEQILLEKAWRLHEKDELVNLVDTSSCESLDADEAYRYLRIGLLCTQDKPKLRPAMSTVVKMLEGEIDVNQEKITRPGILTEFKGIRMKLDLGQTDTPDSSDALSSATRANKSSSSADLDTSYATMTFNSIYDRS</sequence>
<evidence type="ECO:0000313" key="2">
    <source>
        <dbReference type="Proteomes" id="UP001057402"/>
    </source>
</evidence>
<keyword evidence="2" id="KW-1185">Reference proteome</keyword>
<comment type="caution">
    <text evidence="1">The sequence shown here is derived from an EMBL/GenBank/DDBJ whole genome shotgun (WGS) entry which is preliminary data.</text>
</comment>
<dbReference type="EMBL" id="CM042889">
    <property type="protein sequence ID" value="KAI4321815.1"/>
    <property type="molecule type" value="Genomic_DNA"/>
</dbReference>
<gene>
    <name evidence="1" type="ORF">MLD38_035152</name>
</gene>
<proteinExistence type="predicted"/>